<dbReference type="InterPro" id="IPR036249">
    <property type="entry name" value="Thioredoxin-like_sf"/>
</dbReference>
<feature type="non-terminal residue" evidence="1">
    <location>
        <position position="1"/>
    </location>
</feature>
<dbReference type="GO" id="GO:0003756">
    <property type="term" value="F:protein disulfide isomerase activity"/>
    <property type="evidence" value="ECO:0007669"/>
    <property type="project" value="UniProtKB-EC"/>
</dbReference>
<keyword evidence="1" id="KW-0413">Isomerase</keyword>
<dbReference type="EC" id="5.3.4.1" evidence="1"/>
<keyword evidence="2" id="KW-1185">Reference proteome</keyword>
<evidence type="ECO:0000313" key="2">
    <source>
        <dbReference type="Proteomes" id="UP001439008"/>
    </source>
</evidence>
<dbReference type="Gene3D" id="3.40.30.10">
    <property type="entry name" value="Glutaredoxin"/>
    <property type="match status" value="1"/>
</dbReference>
<reference evidence="1 2" key="1">
    <citation type="journal article" date="2024" name="BMC Biol.">
        <title>Comparative genomics of Ascetosporea gives new insight into the evolutionary basis for animal parasitism in Rhizaria.</title>
        <authorList>
            <person name="Hiltunen Thoren M."/>
            <person name="Onut-Brannstrom I."/>
            <person name="Alfjorden A."/>
            <person name="Peckova H."/>
            <person name="Swords F."/>
            <person name="Hooper C."/>
            <person name="Holzer A.S."/>
            <person name="Bass D."/>
            <person name="Burki F."/>
        </authorList>
    </citation>
    <scope>NUCLEOTIDE SEQUENCE [LARGE SCALE GENOMIC DNA]</scope>
    <source>
        <strain evidence="1">20-A016</strain>
    </source>
</reference>
<comment type="caution">
    <text evidence="1">The sequence shown here is derived from an EMBL/GenBank/DDBJ whole genome shotgun (WGS) entry which is preliminary data.</text>
</comment>
<organism evidence="1 2">
    <name type="scientific">Bonamia ostreae</name>
    <dbReference type="NCBI Taxonomy" id="126728"/>
    <lineage>
        <taxon>Eukaryota</taxon>
        <taxon>Sar</taxon>
        <taxon>Rhizaria</taxon>
        <taxon>Endomyxa</taxon>
        <taxon>Ascetosporea</taxon>
        <taxon>Haplosporida</taxon>
        <taxon>Bonamia</taxon>
    </lineage>
</organism>
<protein>
    <submittedName>
        <fullName evidence="1">Protein disulfide-isomerase</fullName>
        <ecNumber evidence="1">5.3.4.1</ecNumber>
    </submittedName>
</protein>
<gene>
    <name evidence="1" type="primary">PDI1</name>
    <name evidence="1" type="ORF">MHBO_004184</name>
</gene>
<accession>A0ABV2ASL6</accession>
<dbReference type="EMBL" id="JBDODL010003369">
    <property type="protein sequence ID" value="MES1922666.1"/>
    <property type="molecule type" value="Genomic_DNA"/>
</dbReference>
<dbReference type="Proteomes" id="UP001439008">
    <property type="component" value="Unassembled WGS sequence"/>
</dbReference>
<sequence>KEEKYKFRGELNEKDINKFVGDFKNKKLEQFYRSSEAPKKNEGPIFEVVGSTFKDIALDEEHDVVLMYYLTVFSIQSSLQF</sequence>
<proteinExistence type="predicted"/>
<evidence type="ECO:0000313" key="1">
    <source>
        <dbReference type="EMBL" id="MES1922666.1"/>
    </source>
</evidence>
<dbReference type="SUPFAM" id="SSF52833">
    <property type="entry name" value="Thioredoxin-like"/>
    <property type="match status" value="1"/>
</dbReference>
<name>A0ABV2ASL6_9EUKA</name>